<keyword evidence="1" id="KW-0472">Membrane</keyword>
<keyword evidence="1" id="KW-0812">Transmembrane</keyword>
<dbReference type="Proteomes" id="UP000036955">
    <property type="component" value="Unassembled WGS sequence"/>
</dbReference>
<protein>
    <recommendedName>
        <fullName evidence="4">Phage holin family protein</fullName>
    </recommendedName>
</protein>
<sequence>MNREDPELQRTPPVTPSVTTADHDASVVGLLRQLTREVPALFTKELALAKVELQASLTTLKAGIAGVAGGAIVLLAGFIILLMAVVYALSLVMAPWLAALIVGVVVMVIGFVMLQAGKKQFEPSHFKPDRTLDALNKDQEALRRKVS</sequence>
<comment type="caution">
    <text evidence="2">The sequence shown here is derived from an EMBL/GenBank/DDBJ whole genome shotgun (WGS) entry which is preliminary data.</text>
</comment>
<name>A0A0L1MM70_PSESX</name>
<dbReference type="PATRIC" id="fig|317.197.peg.3883"/>
<dbReference type="OrthoDB" id="7031914at2"/>
<feature type="transmembrane region" description="Helical" evidence="1">
    <location>
        <begin position="93"/>
        <end position="114"/>
    </location>
</feature>
<evidence type="ECO:0000313" key="3">
    <source>
        <dbReference type="Proteomes" id="UP000036955"/>
    </source>
</evidence>
<gene>
    <name evidence="2" type="ORF">ACS77_02610</name>
</gene>
<dbReference type="EMBL" id="LFQK01000004">
    <property type="protein sequence ID" value="KNH29585.1"/>
    <property type="molecule type" value="Genomic_DNA"/>
</dbReference>
<dbReference type="AlphaFoldDB" id="A0A0L1MM70"/>
<reference evidence="2 3" key="1">
    <citation type="submission" date="2015-06" db="EMBL/GenBank/DDBJ databases">
        <authorList>
            <person name="Hoefler B.C."/>
            <person name="Straight P.D."/>
        </authorList>
    </citation>
    <scope>NUCLEOTIDE SEQUENCE [LARGE SCALE GENOMIC DNA]</scope>
    <source>
        <strain evidence="2 3">Riq4</strain>
    </source>
</reference>
<evidence type="ECO:0000256" key="1">
    <source>
        <dbReference type="SAM" id="Phobius"/>
    </source>
</evidence>
<accession>A0A0L1MM70</accession>
<evidence type="ECO:0000313" key="2">
    <source>
        <dbReference type="EMBL" id="KNH29585.1"/>
    </source>
</evidence>
<dbReference type="Pfam" id="PF07332">
    <property type="entry name" value="Phage_holin_3_6"/>
    <property type="match status" value="1"/>
</dbReference>
<proteinExistence type="predicted"/>
<keyword evidence="1" id="KW-1133">Transmembrane helix</keyword>
<dbReference type="InterPro" id="IPR009937">
    <property type="entry name" value="Phage_holin_3_6"/>
</dbReference>
<evidence type="ECO:0008006" key="4">
    <source>
        <dbReference type="Google" id="ProtNLM"/>
    </source>
</evidence>
<feature type="transmembrane region" description="Helical" evidence="1">
    <location>
        <begin position="64"/>
        <end position="87"/>
    </location>
</feature>
<organism evidence="2 3">
    <name type="scientific">Pseudomonas syringae</name>
    <dbReference type="NCBI Taxonomy" id="317"/>
    <lineage>
        <taxon>Bacteria</taxon>
        <taxon>Pseudomonadati</taxon>
        <taxon>Pseudomonadota</taxon>
        <taxon>Gammaproteobacteria</taxon>
        <taxon>Pseudomonadales</taxon>
        <taxon>Pseudomonadaceae</taxon>
        <taxon>Pseudomonas</taxon>
    </lineage>
</organism>